<sequence length="347" mass="36968">MKPTLKSWIKWLAPLVVLIVALVAFRDELPFLGEAFYTLLEASPLPLVFAVLTAVGAIVAMAEVMRLLMNSGNDFDVSLKDTTAITLASNAWSTSLPGGPAFSAWLTYRVQRSWGASVALCGWFFVVSSVISTMWLVLIGIGAVLFLGAELNLLTLLATLALTVLVIFAVYWATRNPDTLRRWVSRLPTKLRGSAVKVVDQLATVEMSGRAFAGASAYSLLNRLLDAMTLYFAVWAVVDIAPGFTADQNQTTIMGVALAYVMAKLAGTAQITPGGVGTVEALTAGALVASGMTLVDATAATLIYRIISFALITLIGWIVYLVRYAGKGYMLGRVSPAADTKDAGAKD</sequence>
<dbReference type="NCBIfam" id="TIGR00374">
    <property type="entry name" value="flippase-like domain"/>
    <property type="match status" value="1"/>
</dbReference>
<keyword evidence="3 6" id="KW-0812">Transmembrane</keyword>
<evidence type="ECO:0000256" key="3">
    <source>
        <dbReference type="ARBA" id="ARBA00022692"/>
    </source>
</evidence>
<evidence type="ECO:0000256" key="4">
    <source>
        <dbReference type="ARBA" id="ARBA00022989"/>
    </source>
</evidence>
<evidence type="ECO:0000313" key="8">
    <source>
        <dbReference type="Proteomes" id="UP000198929"/>
    </source>
</evidence>
<keyword evidence="8" id="KW-1185">Reference proteome</keyword>
<dbReference type="STRING" id="1121357.SAMN05661109_01368"/>
<evidence type="ECO:0000256" key="1">
    <source>
        <dbReference type="ARBA" id="ARBA00004651"/>
    </source>
</evidence>
<evidence type="ECO:0000256" key="5">
    <source>
        <dbReference type="ARBA" id="ARBA00023136"/>
    </source>
</evidence>
<keyword evidence="5 6" id="KW-0472">Membrane</keyword>
<feature type="transmembrane region" description="Helical" evidence="6">
    <location>
        <begin position="118"/>
        <end position="147"/>
    </location>
</feature>
<gene>
    <name evidence="7" type="ORF">SAMN05661109_01368</name>
</gene>
<dbReference type="PANTHER" id="PTHR39087:SF2">
    <property type="entry name" value="UPF0104 MEMBRANE PROTEIN MJ1595"/>
    <property type="match status" value="1"/>
</dbReference>
<dbReference type="AlphaFoldDB" id="A0A1H9T9L8"/>
<evidence type="ECO:0008006" key="9">
    <source>
        <dbReference type="Google" id="ProtNLM"/>
    </source>
</evidence>
<protein>
    <recommendedName>
        <fullName evidence="9">Lysylphosphatidylglycerol synthase TM region</fullName>
    </recommendedName>
</protein>
<evidence type="ECO:0000256" key="6">
    <source>
        <dbReference type="SAM" id="Phobius"/>
    </source>
</evidence>
<dbReference type="EMBL" id="FOGQ01000005">
    <property type="protein sequence ID" value="SER93737.1"/>
    <property type="molecule type" value="Genomic_DNA"/>
</dbReference>
<dbReference type="Proteomes" id="UP000198929">
    <property type="component" value="Unassembled WGS sequence"/>
</dbReference>
<dbReference type="RefSeq" id="WP_092258136.1">
    <property type="nucleotide sequence ID" value="NZ_CP047199.1"/>
</dbReference>
<evidence type="ECO:0000256" key="2">
    <source>
        <dbReference type="ARBA" id="ARBA00022475"/>
    </source>
</evidence>
<dbReference type="GO" id="GO:0005886">
    <property type="term" value="C:plasma membrane"/>
    <property type="evidence" value="ECO:0007669"/>
    <property type="project" value="UniProtKB-SubCell"/>
</dbReference>
<proteinExistence type="predicted"/>
<dbReference type="InterPro" id="IPR022791">
    <property type="entry name" value="L-PG_synthase/AglD"/>
</dbReference>
<dbReference type="PANTHER" id="PTHR39087">
    <property type="entry name" value="UPF0104 MEMBRANE PROTEIN MJ1595"/>
    <property type="match status" value="1"/>
</dbReference>
<feature type="transmembrane region" description="Helical" evidence="6">
    <location>
        <begin position="42"/>
        <end position="62"/>
    </location>
</feature>
<reference evidence="8" key="1">
    <citation type="submission" date="2016-10" db="EMBL/GenBank/DDBJ databases">
        <authorList>
            <person name="Varghese N."/>
            <person name="Submissions S."/>
        </authorList>
    </citation>
    <scope>NUCLEOTIDE SEQUENCE [LARGE SCALE GENOMIC DNA]</scope>
    <source>
        <strain evidence="8">DSM 20524</strain>
    </source>
</reference>
<feature type="transmembrane region" description="Helical" evidence="6">
    <location>
        <begin position="153"/>
        <end position="173"/>
    </location>
</feature>
<feature type="transmembrane region" description="Helical" evidence="6">
    <location>
        <begin position="302"/>
        <end position="322"/>
    </location>
</feature>
<keyword evidence="2" id="KW-1003">Cell membrane</keyword>
<organism evidence="7 8">
    <name type="scientific">Corynebacterium cystitidis DSM 20524</name>
    <dbReference type="NCBI Taxonomy" id="1121357"/>
    <lineage>
        <taxon>Bacteria</taxon>
        <taxon>Bacillati</taxon>
        <taxon>Actinomycetota</taxon>
        <taxon>Actinomycetes</taxon>
        <taxon>Mycobacteriales</taxon>
        <taxon>Corynebacteriaceae</taxon>
        <taxon>Corynebacterium</taxon>
    </lineage>
</organism>
<comment type="subcellular location">
    <subcellularLocation>
        <location evidence="1">Cell membrane</location>
        <topology evidence="1">Multi-pass membrane protein</topology>
    </subcellularLocation>
</comment>
<keyword evidence="4 6" id="KW-1133">Transmembrane helix</keyword>
<evidence type="ECO:0000313" key="7">
    <source>
        <dbReference type="EMBL" id="SER93737.1"/>
    </source>
</evidence>
<accession>A0A1H9T9L8</accession>
<name>A0A1H9T9L8_9CORY</name>
<dbReference type="Pfam" id="PF03706">
    <property type="entry name" value="LPG_synthase_TM"/>
    <property type="match status" value="1"/>
</dbReference>